<evidence type="ECO:0000256" key="4">
    <source>
        <dbReference type="ARBA" id="ARBA00022692"/>
    </source>
</evidence>
<organism evidence="9 10">
    <name type="scientific">Microbacterium profundi</name>
    <dbReference type="NCBI Taxonomy" id="450380"/>
    <lineage>
        <taxon>Bacteria</taxon>
        <taxon>Bacillati</taxon>
        <taxon>Actinomycetota</taxon>
        <taxon>Actinomycetes</taxon>
        <taxon>Micrococcales</taxon>
        <taxon>Microbacteriaceae</taxon>
        <taxon>Microbacterium</taxon>
    </lineage>
</organism>
<keyword evidence="5 7" id="KW-1133">Transmembrane helix</keyword>
<evidence type="ECO:0000259" key="8">
    <source>
        <dbReference type="PROSITE" id="PS50928"/>
    </source>
</evidence>
<reference evidence="9 10" key="1">
    <citation type="submission" date="2024-06" db="EMBL/GenBank/DDBJ databases">
        <title>The Natural Products Discovery Center: Release of the First 8490 Sequenced Strains for Exploring Actinobacteria Biosynthetic Diversity.</title>
        <authorList>
            <person name="Kalkreuter E."/>
            <person name="Kautsar S.A."/>
            <person name="Yang D."/>
            <person name="Bader C.D."/>
            <person name="Teijaro C.N."/>
            <person name="Fluegel L."/>
            <person name="Davis C.M."/>
            <person name="Simpson J.R."/>
            <person name="Lauterbach L."/>
            <person name="Steele A.D."/>
            <person name="Gui C."/>
            <person name="Meng S."/>
            <person name="Li G."/>
            <person name="Viehrig K."/>
            <person name="Ye F."/>
            <person name="Su P."/>
            <person name="Kiefer A.F."/>
            <person name="Nichols A."/>
            <person name="Cepeda A.J."/>
            <person name="Yan W."/>
            <person name="Fan B."/>
            <person name="Jiang Y."/>
            <person name="Adhikari A."/>
            <person name="Zheng C.-J."/>
            <person name="Schuster L."/>
            <person name="Cowan T.M."/>
            <person name="Smanski M.J."/>
            <person name="Chevrette M.G."/>
            <person name="De Carvalho L.P.S."/>
            <person name="Shen B."/>
        </authorList>
    </citation>
    <scope>NUCLEOTIDE SEQUENCE [LARGE SCALE GENOMIC DNA]</scope>
    <source>
        <strain evidence="9 10">NPDC077434</strain>
    </source>
</reference>
<protein>
    <submittedName>
        <fullName evidence="9">Phosphonate ABC transporter, permease protein PhnE</fullName>
    </submittedName>
</protein>
<sequence length="294" mass="31265">MSLSTSARAIGLDLPRQPSRVVPTVIAIIVGIVIVAAAAGLPIPWDDLGSLPGQVVHYLTLMFAAPNWEMLPQALFETWRSISMAWIGAIGCVVVSIPLGMLAASNVGPVWLRLPLRGLFAVIRAVPEVIIALLLLTVTGLTPFTGALALAIAGIGTQSKWVYETIESVQEGASEAVRAAGGGTAEITRWALWPAAAPVLLSFALYRFEINIRTSAVLGLVGAGGIGSMLANYTNFRQWDTVGMLLIVVVLATMLMDAISGAIRRRIMRGPRIKTIAKALAKPKEEHSDVARTR</sequence>
<accession>A0ABV3LEB8</accession>
<feature type="transmembrane region" description="Helical" evidence="7">
    <location>
        <begin position="85"/>
        <end position="108"/>
    </location>
</feature>
<feature type="transmembrane region" description="Helical" evidence="7">
    <location>
        <begin position="215"/>
        <end position="236"/>
    </location>
</feature>
<dbReference type="InterPro" id="IPR005769">
    <property type="entry name" value="PhnE/PtxC"/>
</dbReference>
<feature type="transmembrane region" description="Helical" evidence="7">
    <location>
        <begin position="21"/>
        <end position="43"/>
    </location>
</feature>
<comment type="similarity">
    <text evidence="7">Belongs to the binding-protein-dependent transport system permease family.</text>
</comment>
<keyword evidence="3" id="KW-1003">Cell membrane</keyword>
<evidence type="ECO:0000256" key="1">
    <source>
        <dbReference type="ARBA" id="ARBA00004651"/>
    </source>
</evidence>
<keyword evidence="6 7" id="KW-0472">Membrane</keyword>
<dbReference type="Gene3D" id="1.10.3720.10">
    <property type="entry name" value="MetI-like"/>
    <property type="match status" value="1"/>
</dbReference>
<keyword evidence="4 7" id="KW-0812">Transmembrane</keyword>
<evidence type="ECO:0000256" key="6">
    <source>
        <dbReference type="ARBA" id="ARBA00023136"/>
    </source>
</evidence>
<dbReference type="EMBL" id="JBFBMH010000003">
    <property type="protein sequence ID" value="MEW1974232.1"/>
    <property type="molecule type" value="Genomic_DNA"/>
</dbReference>
<dbReference type="SUPFAM" id="SSF161098">
    <property type="entry name" value="MetI-like"/>
    <property type="match status" value="1"/>
</dbReference>
<dbReference type="NCBIfam" id="TIGR01097">
    <property type="entry name" value="PhnE"/>
    <property type="match status" value="1"/>
</dbReference>
<keyword evidence="10" id="KW-1185">Reference proteome</keyword>
<evidence type="ECO:0000256" key="7">
    <source>
        <dbReference type="RuleBase" id="RU363032"/>
    </source>
</evidence>
<feature type="transmembrane region" description="Helical" evidence="7">
    <location>
        <begin position="129"/>
        <end position="155"/>
    </location>
</feature>
<gene>
    <name evidence="9" type="primary">phnE</name>
    <name evidence="9" type="ORF">AB0301_03985</name>
</gene>
<dbReference type="RefSeq" id="WP_366232455.1">
    <property type="nucleotide sequence ID" value="NZ_JBFBMH010000003.1"/>
</dbReference>
<evidence type="ECO:0000256" key="3">
    <source>
        <dbReference type="ARBA" id="ARBA00022475"/>
    </source>
</evidence>
<evidence type="ECO:0000313" key="10">
    <source>
        <dbReference type="Proteomes" id="UP001553715"/>
    </source>
</evidence>
<evidence type="ECO:0000256" key="2">
    <source>
        <dbReference type="ARBA" id="ARBA00022448"/>
    </source>
</evidence>
<feature type="transmembrane region" description="Helical" evidence="7">
    <location>
        <begin position="242"/>
        <end position="263"/>
    </location>
</feature>
<dbReference type="PROSITE" id="PS50928">
    <property type="entry name" value="ABC_TM1"/>
    <property type="match status" value="1"/>
</dbReference>
<evidence type="ECO:0000256" key="5">
    <source>
        <dbReference type="ARBA" id="ARBA00022989"/>
    </source>
</evidence>
<dbReference type="Proteomes" id="UP001553715">
    <property type="component" value="Unassembled WGS sequence"/>
</dbReference>
<comment type="subcellular location">
    <subcellularLocation>
        <location evidence="1 7">Cell membrane</location>
        <topology evidence="1 7">Multi-pass membrane protein</topology>
    </subcellularLocation>
</comment>
<dbReference type="PANTHER" id="PTHR30043:SF1">
    <property type="entry name" value="ABC TRANSPORT SYSTEM PERMEASE PROTEIN P69"/>
    <property type="match status" value="1"/>
</dbReference>
<proteinExistence type="inferred from homology"/>
<dbReference type="InterPro" id="IPR035906">
    <property type="entry name" value="MetI-like_sf"/>
</dbReference>
<comment type="caution">
    <text evidence="9">The sequence shown here is derived from an EMBL/GenBank/DDBJ whole genome shotgun (WGS) entry which is preliminary data.</text>
</comment>
<dbReference type="Pfam" id="PF00528">
    <property type="entry name" value="BPD_transp_1"/>
    <property type="match status" value="1"/>
</dbReference>
<feature type="transmembrane region" description="Helical" evidence="7">
    <location>
        <begin position="190"/>
        <end position="208"/>
    </location>
</feature>
<name>A0ABV3LEB8_9MICO</name>
<dbReference type="InterPro" id="IPR000515">
    <property type="entry name" value="MetI-like"/>
</dbReference>
<dbReference type="PANTHER" id="PTHR30043">
    <property type="entry name" value="PHOSPHONATES TRANSPORT SYSTEM PERMEASE PROTEIN"/>
    <property type="match status" value="1"/>
</dbReference>
<evidence type="ECO:0000313" key="9">
    <source>
        <dbReference type="EMBL" id="MEW1974232.1"/>
    </source>
</evidence>
<keyword evidence="2 7" id="KW-0813">Transport</keyword>
<feature type="domain" description="ABC transmembrane type-1" evidence="8">
    <location>
        <begin position="78"/>
        <end position="260"/>
    </location>
</feature>